<dbReference type="GO" id="GO:0000160">
    <property type="term" value="P:phosphorelay signal transduction system"/>
    <property type="evidence" value="ECO:0007669"/>
    <property type="project" value="InterPro"/>
</dbReference>
<name>K0IJQ8_NITGG</name>
<dbReference type="OrthoDB" id="8127at2157"/>
<dbReference type="Gene3D" id="3.40.50.2300">
    <property type="match status" value="1"/>
</dbReference>
<dbReference type="InterPro" id="IPR050595">
    <property type="entry name" value="Bact_response_regulator"/>
</dbReference>
<dbReference type="Pfam" id="PF00072">
    <property type="entry name" value="Response_reg"/>
    <property type="match status" value="1"/>
</dbReference>
<evidence type="ECO:0000313" key="3">
    <source>
        <dbReference type="EMBL" id="AFU60310.1"/>
    </source>
</evidence>
<dbReference type="InterPro" id="IPR011006">
    <property type="entry name" value="CheY-like_superfamily"/>
</dbReference>
<dbReference type="PROSITE" id="PS50110">
    <property type="entry name" value="RESPONSE_REGULATORY"/>
    <property type="match status" value="1"/>
</dbReference>
<dbReference type="GeneID" id="13797205"/>
<dbReference type="AlphaFoldDB" id="K0IJQ8"/>
<evidence type="ECO:0000256" key="1">
    <source>
        <dbReference type="ARBA" id="ARBA00022553"/>
    </source>
</evidence>
<evidence type="ECO:0000313" key="4">
    <source>
        <dbReference type="Proteomes" id="UP000008037"/>
    </source>
</evidence>
<organism evidence="3 4">
    <name type="scientific">Nitrososphaera gargensis (strain Ga9.2)</name>
    <dbReference type="NCBI Taxonomy" id="1237085"/>
    <lineage>
        <taxon>Archaea</taxon>
        <taxon>Nitrososphaerota</taxon>
        <taxon>Nitrososphaeria</taxon>
        <taxon>Nitrososphaerales</taxon>
        <taxon>Nitrososphaeraceae</taxon>
        <taxon>Nitrososphaera</taxon>
    </lineage>
</organism>
<dbReference type="PANTHER" id="PTHR44591">
    <property type="entry name" value="STRESS RESPONSE REGULATOR PROTEIN 1"/>
    <property type="match status" value="1"/>
</dbReference>
<dbReference type="Proteomes" id="UP000008037">
    <property type="component" value="Chromosome"/>
</dbReference>
<dbReference type="InterPro" id="IPR001789">
    <property type="entry name" value="Sig_transdc_resp-reg_receiver"/>
</dbReference>
<dbReference type="RefSeq" id="WP_015020843.1">
    <property type="nucleotide sequence ID" value="NC_018719.1"/>
</dbReference>
<gene>
    <name evidence="3" type="ordered locus">Ngar_c33950</name>
</gene>
<accession>K0IJQ8</accession>
<reference evidence="3 4" key="1">
    <citation type="journal article" date="2012" name="Environ. Microbiol.">
        <title>The genome of the ammonia-oxidizing Candidatus Nitrososphaera gargensis: insights into metabolic versatility and environmental adaptations.</title>
        <authorList>
            <person name="Spang A."/>
            <person name="Poehlein A."/>
            <person name="Offre P."/>
            <person name="Zumbragel S."/>
            <person name="Haider S."/>
            <person name="Rychlik N."/>
            <person name="Nowka B."/>
            <person name="Schmeisser C."/>
            <person name="Lebedeva E.V."/>
            <person name="Rattei T."/>
            <person name="Bohm C."/>
            <person name="Schmid M."/>
            <person name="Galushko A."/>
            <person name="Hatzenpichler R."/>
            <person name="Weinmaier T."/>
            <person name="Daniel R."/>
            <person name="Schleper C."/>
            <person name="Spieck E."/>
            <person name="Streit W."/>
            <person name="Wagner M."/>
        </authorList>
    </citation>
    <scope>NUCLEOTIDE SEQUENCE [LARGE SCALE GENOMIC DNA]</scope>
    <source>
        <strain evidence="4">Ga9.2</strain>
    </source>
</reference>
<keyword evidence="4" id="KW-1185">Reference proteome</keyword>
<dbReference type="BioCyc" id="CNIT1237085:G1324-3396-MONOMER"/>
<dbReference type="PANTHER" id="PTHR44591:SF3">
    <property type="entry name" value="RESPONSE REGULATORY DOMAIN-CONTAINING PROTEIN"/>
    <property type="match status" value="1"/>
</dbReference>
<feature type="domain" description="Response regulatory" evidence="2">
    <location>
        <begin position="4"/>
        <end position="123"/>
    </location>
</feature>
<dbReference type="KEGG" id="nga:Ngar_c33950"/>
<protein>
    <submittedName>
        <fullName evidence="3">Putative signal transduction response regulator, receiver domain protein</fullName>
    </submittedName>
</protein>
<dbReference type="EMBL" id="CP002408">
    <property type="protein sequence ID" value="AFU60310.1"/>
    <property type="molecule type" value="Genomic_DNA"/>
</dbReference>
<dbReference type="CDD" id="cd00156">
    <property type="entry name" value="REC"/>
    <property type="match status" value="1"/>
</dbReference>
<sequence length="137" mass="15780">MSPSVLLVDDESDIITSTFSALRRAGFTVHSFTDPIEAINHIREEGCKDCRLLLSDIRMPKMNGFQLVRTLKELRPEMKVIMMTAFEVDKKEFEIVFPSLPVDTIVKKPFRPSIVAEMIKEIYYSSEGKKIRKQNLI</sequence>
<dbReference type="HOGENOM" id="CLU_000445_69_8_2"/>
<dbReference type="SMART" id="SM00448">
    <property type="entry name" value="REC"/>
    <property type="match status" value="1"/>
</dbReference>
<dbReference type="STRING" id="1237085.Ngar_c33950"/>
<dbReference type="SUPFAM" id="SSF52172">
    <property type="entry name" value="CheY-like"/>
    <property type="match status" value="1"/>
</dbReference>
<proteinExistence type="predicted"/>
<keyword evidence="1" id="KW-0597">Phosphoprotein</keyword>
<evidence type="ECO:0000259" key="2">
    <source>
        <dbReference type="PROSITE" id="PS50110"/>
    </source>
</evidence>
<dbReference type="InParanoid" id="K0IJQ8"/>